<evidence type="ECO:0000256" key="1">
    <source>
        <dbReference type="ARBA" id="ARBA00001933"/>
    </source>
</evidence>
<comment type="cofactor">
    <cofactor evidence="1 8 9">
        <name>pyridoxal 5'-phosphate</name>
        <dbReference type="ChEBI" id="CHEBI:597326"/>
    </cofactor>
</comment>
<evidence type="ECO:0000256" key="5">
    <source>
        <dbReference type="ARBA" id="ARBA00022605"/>
    </source>
</evidence>
<evidence type="ECO:0000256" key="8">
    <source>
        <dbReference type="HAMAP-Rule" id="MF_00051"/>
    </source>
</evidence>
<keyword evidence="4 8" id="KW-0554">One-carbon metabolism</keyword>
<dbReference type="Gene3D" id="3.40.640.10">
    <property type="entry name" value="Type I PLP-dependent aspartate aminotransferase-like (Major domain)"/>
    <property type="match status" value="1"/>
</dbReference>
<organism evidence="11 12">
    <name type="scientific">Acanthopleuribacter pedis</name>
    <dbReference type="NCBI Taxonomy" id="442870"/>
    <lineage>
        <taxon>Bacteria</taxon>
        <taxon>Pseudomonadati</taxon>
        <taxon>Acidobacteriota</taxon>
        <taxon>Holophagae</taxon>
        <taxon>Acanthopleuribacterales</taxon>
        <taxon>Acanthopleuribacteraceae</taxon>
        <taxon>Acanthopleuribacter</taxon>
    </lineage>
</organism>
<name>A0A8J7U1J6_9BACT</name>
<dbReference type="InterPro" id="IPR019798">
    <property type="entry name" value="Ser_HO-MeTrfase_PLP_BS"/>
</dbReference>
<evidence type="ECO:0000256" key="6">
    <source>
        <dbReference type="ARBA" id="ARBA00022679"/>
    </source>
</evidence>
<evidence type="ECO:0000313" key="12">
    <source>
        <dbReference type="Proteomes" id="UP000664417"/>
    </source>
</evidence>
<dbReference type="Gene3D" id="3.90.1150.10">
    <property type="entry name" value="Aspartate Aminotransferase, domain 1"/>
    <property type="match status" value="1"/>
</dbReference>
<dbReference type="PIRSF" id="PIRSF000412">
    <property type="entry name" value="SHMT"/>
    <property type="match status" value="1"/>
</dbReference>
<dbReference type="GO" id="GO:0004372">
    <property type="term" value="F:glycine hydroxymethyltransferase activity"/>
    <property type="evidence" value="ECO:0007669"/>
    <property type="project" value="UniProtKB-UniRule"/>
</dbReference>
<feature type="binding site" evidence="8">
    <location>
        <position position="179"/>
    </location>
    <ligand>
        <name>(6S)-5,6,7,8-tetrahydrofolate</name>
        <dbReference type="ChEBI" id="CHEBI:57453"/>
    </ligand>
</feature>
<dbReference type="Pfam" id="PF00464">
    <property type="entry name" value="SHMT"/>
    <property type="match status" value="2"/>
</dbReference>
<comment type="subunit">
    <text evidence="8">Homodimer.</text>
</comment>
<dbReference type="PROSITE" id="PS00096">
    <property type="entry name" value="SHMT"/>
    <property type="match status" value="1"/>
</dbReference>
<dbReference type="EC" id="2.1.2.1" evidence="8"/>
<dbReference type="PANTHER" id="PTHR11680">
    <property type="entry name" value="SERINE HYDROXYMETHYLTRANSFERASE"/>
    <property type="match status" value="1"/>
</dbReference>
<feature type="modified residue" description="N6-(pyridoxal phosphate)lysine" evidence="8 9">
    <location>
        <position position="291"/>
    </location>
</feature>
<feature type="binding site" evidence="8">
    <location>
        <begin position="183"/>
        <end position="185"/>
    </location>
    <ligand>
        <name>(6S)-5,6,7,8-tetrahydrofolate</name>
        <dbReference type="ChEBI" id="CHEBI:57453"/>
    </ligand>
</feature>
<dbReference type="HAMAP" id="MF_00051">
    <property type="entry name" value="SHMT"/>
    <property type="match status" value="1"/>
</dbReference>
<evidence type="ECO:0000256" key="7">
    <source>
        <dbReference type="ARBA" id="ARBA00022898"/>
    </source>
</evidence>
<feature type="domain" description="Serine hydroxymethyltransferase-like" evidence="10">
    <location>
        <begin position="170"/>
        <end position="444"/>
    </location>
</feature>
<dbReference type="InterPro" id="IPR039429">
    <property type="entry name" value="SHMT-like_dom"/>
</dbReference>
<accession>A0A8J7U1J6</accession>
<dbReference type="FunFam" id="3.40.640.10:FF:000060">
    <property type="entry name" value="Serine hydroxymethyltransferase"/>
    <property type="match status" value="1"/>
</dbReference>
<feature type="binding site" evidence="8">
    <location>
        <position position="306"/>
    </location>
    <ligand>
        <name>(6S)-5,6,7,8-tetrahydrofolate</name>
        <dbReference type="ChEBI" id="CHEBI:57453"/>
    </ligand>
</feature>
<dbReference type="PANTHER" id="PTHR11680:SF35">
    <property type="entry name" value="SERINE HYDROXYMETHYLTRANSFERASE 1"/>
    <property type="match status" value="1"/>
</dbReference>
<dbReference type="GO" id="GO:0005829">
    <property type="term" value="C:cytosol"/>
    <property type="evidence" value="ECO:0007669"/>
    <property type="project" value="TreeGrafter"/>
</dbReference>
<dbReference type="SUPFAM" id="SSF53383">
    <property type="entry name" value="PLP-dependent transferases"/>
    <property type="match status" value="1"/>
</dbReference>
<dbReference type="CDD" id="cd00378">
    <property type="entry name" value="SHMT"/>
    <property type="match status" value="1"/>
</dbReference>
<dbReference type="Proteomes" id="UP000664417">
    <property type="component" value="Unassembled WGS sequence"/>
</dbReference>
<comment type="catalytic activity">
    <reaction evidence="8">
        <text>(6R)-5,10-methylene-5,6,7,8-tetrahydrofolate + glycine + H2O = (6S)-5,6,7,8-tetrahydrofolate + L-serine</text>
        <dbReference type="Rhea" id="RHEA:15481"/>
        <dbReference type="ChEBI" id="CHEBI:15377"/>
        <dbReference type="ChEBI" id="CHEBI:15636"/>
        <dbReference type="ChEBI" id="CHEBI:33384"/>
        <dbReference type="ChEBI" id="CHEBI:57305"/>
        <dbReference type="ChEBI" id="CHEBI:57453"/>
        <dbReference type="EC" id="2.1.2.1"/>
    </reaction>
</comment>
<keyword evidence="5 8" id="KW-0028">Amino-acid biosynthesis</keyword>
<dbReference type="NCBIfam" id="NF010094">
    <property type="entry name" value="PRK13580.1"/>
    <property type="match status" value="1"/>
</dbReference>
<comment type="caution">
    <text evidence="8">Lacks conserved residue(s) required for the propagation of feature annotation.</text>
</comment>
<comment type="subcellular location">
    <subcellularLocation>
        <location evidence="8">Cytoplasm</location>
    </subcellularLocation>
</comment>
<gene>
    <name evidence="8" type="primary">glyA</name>
    <name evidence="11" type="ORF">J3U88_03925</name>
</gene>
<comment type="function">
    <text evidence="8">Catalyzes the reversible interconversion of serine and glycine with tetrahydrofolate (THF) serving as the one-carbon carrier. This reaction serves as the major source of one-carbon groups required for the biosynthesis of purines, thymidylate, methionine, and other important biomolecules. Also exhibits THF-independent aldolase activity toward beta-hydroxyamino acids, producing glycine and aldehydes, via a retro-aldol mechanism.</text>
</comment>
<dbReference type="UniPathway" id="UPA00288">
    <property type="reaction ID" value="UER01023"/>
</dbReference>
<comment type="pathway">
    <text evidence="8">Amino-acid biosynthesis; glycine biosynthesis; glycine from L-serine: step 1/1.</text>
</comment>
<dbReference type="GO" id="GO:0035999">
    <property type="term" value="P:tetrahydrofolate interconversion"/>
    <property type="evidence" value="ECO:0007669"/>
    <property type="project" value="UniProtKB-UniRule"/>
</dbReference>
<dbReference type="InterPro" id="IPR015421">
    <property type="entry name" value="PyrdxlP-dep_Trfase_major"/>
</dbReference>
<keyword evidence="12" id="KW-1185">Reference proteome</keyword>
<dbReference type="RefSeq" id="WP_207856923.1">
    <property type="nucleotide sequence ID" value="NZ_JAFREP010000003.1"/>
</dbReference>
<dbReference type="AlphaFoldDB" id="A0A8J7U1J6"/>
<feature type="domain" description="Serine hydroxymethyltransferase-like" evidence="10">
    <location>
        <begin position="39"/>
        <end position="139"/>
    </location>
</feature>
<evidence type="ECO:0000313" key="11">
    <source>
        <dbReference type="EMBL" id="MBO1317597.1"/>
    </source>
</evidence>
<keyword evidence="6 8" id="KW-0808">Transferase</keyword>
<evidence type="ECO:0000256" key="4">
    <source>
        <dbReference type="ARBA" id="ARBA00022563"/>
    </source>
</evidence>
<dbReference type="UniPathway" id="UPA00193"/>
<comment type="similarity">
    <text evidence="2 8">Belongs to the SHMT family.</text>
</comment>
<dbReference type="NCBIfam" id="NF000586">
    <property type="entry name" value="PRK00011.1"/>
    <property type="match status" value="1"/>
</dbReference>
<sequence>MTSPQNSVLQTYLQNLGGEAPNSAAAGFYAALDQVSQTMPVVAETIVREYRDQSRNLKLIASENYSSLATQLAHGNLFTDKYAEGFTGHRFYAGCGNVDTIEAEACRLACELFDADHAFVQPHSGADANLVAFLAILAARVQAPELAKREAKSVMALDEEAWRDLRAKSQNHRLLGLDLYSGGHLTHGYRLNISGLLFEAHSYSVSPETGELDLDAIAAQAREVKPLILLAGYSAYPRKINFAKMREIADEVGAVLMVDMAHFAGLVAGKVFTGDYNPVAHAHICTSTTHKTLRGPRGGIVLCKDEFAEYVDKGCPMVLGGPLAHVMAAKAVAFKEALSPEFQTYAQHVVDNADALANACSELGMPVVSGGTDNHLMLIDVAKGFNINGRQAETALRSCGITLNRNTVPFDPNGPWYTSGLRLGTPAVTSLGMGVAEMKEIAAILHLVLSNTKAALKTKGKAKGQPSQVKYELDQAVIDQAQQRMGALLERFPLYPELNLPFLLEHFGMGAESDA</sequence>
<evidence type="ECO:0000256" key="3">
    <source>
        <dbReference type="ARBA" id="ARBA00022490"/>
    </source>
</evidence>
<dbReference type="InterPro" id="IPR015424">
    <property type="entry name" value="PyrdxlP-dep_Trfase"/>
</dbReference>
<dbReference type="InterPro" id="IPR001085">
    <property type="entry name" value="Ser_HO-MeTrfase"/>
</dbReference>
<comment type="pathway">
    <text evidence="8">One-carbon metabolism; tetrahydrofolate interconversion.</text>
</comment>
<evidence type="ECO:0000256" key="9">
    <source>
        <dbReference type="PIRSR" id="PIRSR000412-50"/>
    </source>
</evidence>
<comment type="caution">
    <text evidence="11">The sequence shown here is derived from an EMBL/GenBank/DDBJ whole genome shotgun (WGS) entry which is preliminary data.</text>
</comment>
<evidence type="ECO:0000256" key="2">
    <source>
        <dbReference type="ARBA" id="ARBA00006376"/>
    </source>
</evidence>
<proteinExistence type="inferred from homology"/>
<keyword evidence="3 8" id="KW-0963">Cytoplasm</keyword>
<dbReference type="EMBL" id="JAFREP010000003">
    <property type="protein sequence ID" value="MBO1317597.1"/>
    <property type="molecule type" value="Genomic_DNA"/>
</dbReference>
<reference evidence="11" key="1">
    <citation type="submission" date="2021-03" db="EMBL/GenBank/DDBJ databases">
        <authorList>
            <person name="Wang G."/>
        </authorList>
    </citation>
    <scope>NUCLEOTIDE SEQUENCE</scope>
    <source>
        <strain evidence="11">KCTC 12899</strain>
    </source>
</reference>
<protein>
    <recommendedName>
        <fullName evidence="8">Serine hydroxymethyltransferase</fullName>
        <shortName evidence="8">SHMT</shortName>
        <shortName evidence="8">Serine methylase</shortName>
        <ecNumber evidence="8">2.1.2.1</ecNumber>
    </recommendedName>
</protein>
<dbReference type="GO" id="GO:0019264">
    <property type="term" value="P:glycine biosynthetic process from serine"/>
    <property type="evidence" value="ECO:0007669"/>
    <property type="project" value="UniProtKB-UniRule"/>
</dbReference>
<dbReference type="InterPro" id="IPR049943">
    <property type="entry name" value="Ser_HO-MeTrfase-like"/>
</dbReference>
<evidence type="ECO:0000259" key="10">
    <source>
        <dbReference type="Pfam" id="PF00464"/>
    </source>
</evidence>
<dbReference type="InterPro" id="IPR015422">
    <property type="entry name" value="PyrdxlP-dep_Trfase_small"/>
</dbReference>
<keyword evidence="7 8" id="KW-0663">Pyridoxal phosphate</keyword>
<dbReference type="GO" id="GO:0030170">
    <property type="term" value="F:pyridoxal phosphate binding"/>
    <property type="evidence" value="ECO:0007669"/>
    <property type="project" value="UniProtKB-UniRule"/>
</dbReference>
<feature type="site" description="Plays an important role in substrate specificity" evidence="8">
    <location>
        <position position="290"/>
    </location>
</feature>